<dbReference type="VEuPathDB" id="TriTrypDB:TM35_000012130"/>
<organism evidence="3 4">
    <name type="scientific">Trypanosoma theileri</name>
    <dbReference type="NCBI Taxonomy" id="67003"/>
    <lineage>
        <taxon>Eukaryota</taxon>
        <taxon>Discoba</taxon>
        <taxon>Euglenozoa</taxon>
        <taxon>Kinetoplastea</taxon>
        <taxon>Metakinetoplastina</taxon>
        <taxon>Trypanosomatida</taxon>
        <taxon>Trypanosomatidae</taxon>
        <taxon>Trypanosoma</taxon>
    </lineage>
</organism>
<dbReference type="EMBL" id="NBCO01000001">
    <property type="protein sequence ID" value="ORC93336.1"/>
    <property type="molecule type" value="Genomic_DNA"/>
</dbReference>
<dbReference type="OrthoDB" id="252413at2759"/>
<evidence type="ECO:0000313" key="4">
    <source>
        <dbReference type="Proteomes" id="UP000192257"/>
    </source>
</evidence>
<keyword evidence="2" id="KW-0732">Signal</keyword>
<dbReference type="RefSeq" id="XP_028887402.1">
    <property type="nucleotide sequence ID" value="XM_029020894.1"/>
</dbReference>
<evidence type="ECO:0008006" key="5">
    <source>
        <dbReference type="Google" id="ProtNLM"/>
    </source>
</evidence>
<accession>A0A1X0P8T5</accession>
<reference evidence="3 4" key="1">
    <citation type="submission" date="2017-03" db="EMBL/GenBank/DDBJ databases">
        <title>An alternative strategy for trypanosome survival in the mammalian bloodstream revealed through genome and transcriptome analysis of the ubiquitous bovine parasite Trypanosoma (Megatrypanum) theileri.</title>
        <authorList>
            <person name="Kelly S."/>
            <person name="Ivens A."/>
            <person name="Mott A."/>
            <person name="O'Neill E."/>
            <person name="Emms D."/>
            <person name="Macleod O."/>
            <person name="Voorheis P."/>
            <person name="Matthews J."/>
            <person name="Matthews K."/>
            <person name="Carrington M."/>
        </authorList>
    </citation>
    <scope>NUCLEOTIDE SEQUENCE [LARGE SCALE GENOMIC DNA]</scope>
    <source>
        <strain evidence="3">Edinburgh</strain>
    </source>
</reference>
<dbReference type="AlphaFoldDB" id="A0A1X0P8T5"/>
<feature type="transmembrane region" description="Helical" evidence="1">
    <location>
        <begin position="415"/>
        <end position="441"/>
    </location>
</feature>
<evidence type="ECO:0000256" key="1">
    <source>
        <dbReference type="SAM" id="Phobius"/>
    </source>
</evidence>
<feature type="transmembrane region" description="Helical" evidence="1">
    <location>
        <begin position="383"/>
        <end position="403"/>
    </location>
</feature>
<proteinExistence type="predicted"/>
<evidence type="ECO:0000313" key="3">
    <source>
        <dbReference type="EMBL" id="ORC93336.1"/>
    </source>
</evidence>
<sequence length="620" mass="67742">MPPFSIKIVYLLVLLIVCQVVVVVAEQLPDCNTVKPFLVQEILSTHLEANEKEENTSTIETTETTENIHPGISCLLRSGADAVVLLGSPEVRLQSPLRDHVPNVGSAWRLNNNDAQIEKEGKNTSLINWATDVWSNFRMYPWGNPAAIERFFFQRQFSLRFVVDAGPGGLASGSQLLSMASFGRIRVTSFTPVEGEEENSSGTNVRRLICNFTDIVEARRAANVDSSSSMNRITDYFGIQGLFSLIFGGDSSSLFSGVSTSVKALSPSLKAVGNIYLFEELGPHRKSSLWLPSWVTAWFGSRPMATKEVLLRGDMDNYQFHFDVEVPVAKPVCLRLASVHGIPVSIHVEESIVFDVFWLKMMLLLCVVRLLQPWLEELAAFQLLLAGAGSVVVLAAVLLLLLLRRLQGMTLGKLGLLAVLAVGGLSALAEGLLSAASALLAAHAPPDVLLRAGWIALPVAIAGGFLAKMLWGPHLPLLTRAALRATRVALLTAAALQNREATLIAVIAAVFLRPSRLFAILLCCAGAGAHENTENDPKEYFPSAARRPVAYATPLCVEGRVGAARTLRPEEKLYLYEVMGNEYTERALARLAKRVNTDPERYTSRLRDPKGVSEWAQGYQ</sequence>
<keyword evidence="1" id="KW-0472">Membrane</keyword>
<keyword evidence="1" id="KW-1133">Transmembrane helix</keyword>
<comment type="caution">
    <text evidence="3">The sequence shown here is derived from an EMBL/GenBank/DDBJ whole genome shotgun (WGS) entry which is preliminary data.</text>
</comment>
<dbReference type="Proteomes" id="UP000192257">
    <property type="component" value="Unassembled WGS sequence"/>
</dbReference>
<protein>
    <recommendedName>
        <fullName evidence="5">Transmembrane protein</fullName>
    </recommendedName>
</protein>
<gene>
    <name evidence="3" type="ORF">TM35_000012130</name>
</gene>
<name>A0A1X0P8T5_9TRYP</name>
<feature type="chain" id="PRO_5013275843" description="Transmembrane protein" evidence="2">
    <location>
        <begin position="26"/>
        <end position="620"/>
    </location>
</feature>
<feature type="transmembrane region" description="Helical" evidence="1">
    <location>
        <begin position="491"/>
        <end position="512"/>
    </location>
</feature>
<feature type="signal peptide" evidence="2">
    <location>
        <begin position="1"/>
        <end position="25"/>
    </location>
</feature>
<dbReference type="GeneID" id="39980674"/>
<evidence type="ECO:0000256" key="2">
    <source>
        <dbReference type="SAM" id="SignalP"/>
    </source>
</evidence>
<keyword evidence="1" id="KW-0812">Transmembrane</keyword>
<keyword evidence="4" id="KW-1185">Reference proteome</keyword>
<feature type="transmembrane region" description="Helical" evidence="1">
    <location>
        <begin position="448"/>
        <end position="471"/>
    </location>
</feature>